<accession>A0A8S9M8P8</accession>
<proteinExistence type="predicted"/>
<sequence length="98" mass="10713">MVLSSKINYRVNNGGMSYLLNAELNGGFNGNYGGGNIGEKSRTLGESFNYGRSNGMRLRSTREGRVVHMSCSSWEMLSGGKHRFGYMSNTGIASSFEI</sequence>
<protein>
    <submittedName>
        <fullName evidence="1">Uncharacterized protein</fullName>
    </submittedName>
</protein>
<reference evidence="1" key="1">
    <citation type="submission" date="2019-12" db="EMBL/GenBank/DDBJ databases">
        <title>Genome sequencing and annotation of Brassica cretica.</title>
        <authorList>
            <person name="Studholme D.J."/>
            <person name="Sarris P.F."/>
        </authorList>
    </citation>
    <scope>NUCLEOTIDE SEQUENCE</scope>
    <source>
        <strain evidence="1">PFS-001/15</strain>
        <tissue evidence="1">Leaf</tissue>
    </source>
</reference>
<gene>
    <name evidence="1" type="ORF">F2Q68_00038570</name>
</gene>
<dbReference type="Proteomes" id="UP000712281">
    <property type="component" value="Unassembled WGS sequence"/>
</dbReference>
<dbReference type="AlphaFoldDB" id="A0A8S9M8P8"/>
<organism evidence="1 2">
    <name type="scientific">Brassica cretica</name>
    <name type="common">Mustard</name>
    <dbReference type="NCBI Taxonomy" id="69181"/>
    <lineage>
        <taxon>Eukaryota</taxon>
        <taxon>Viridiplantae</taxon>
        <taxon>Streptophyta</taxon>
        <taxon>Embryophyta</taxon>
        <taxon>Tracheophyta</taxon>
        <taxon>Spermatophyta</taxon>
        <taxon>Magnoliopsida</taxon>
        <taxon>eudicotyledons</taxon>
        <taxon>Gunneridae</taxon>
        <taxon>Pentapetalae</taxon>
        <taxon>rosids</taxon>
        <taxon>malvids</taxon>
        <taxon>Brassicales</taxon>
        <taxon>Brassicaceae</taxon>
        <taxon>Brassiceae</taxon>
        <taxon>Brassica</taxon>
    </lineage>
</organism>
<name>A0A8S9M8P8_BRACR</name>
<dbReference type="EMBL" id="QGKW02000007">
    <property type="protein sequence ID" value="KAF2616424.1"/>
    <property type="molecule type" value="Genomic_DNA"/>
</dbReference>
<evidence type="ECO:0000313" key="2">
    <source>
        <dbReference type="Proteomes" id="UP000712281"/>
    </source>
</evidence>
<evidence type="ECO:0000313" key="1">
    <source>
        <dbReference type="EMBL" id="KAF2616424.1"/>
    </source>
</evidence>
<comment type="caution">
    <text evidence="1">The sequence shown here is derived from an EMBL/GenBank/DDBJ whole genome shotgun (WGS) entry which is preliminary data.</text>
</comment>